<dbReference type="EMBL" id="BMHK01000020">
    <property type="protein sequence ID" value="GGC07779.1"/>
    <property type="molecule type" value="Genomic_DNA"/>
</dbReference>
<dbReference type="Pfam" id="PF01501">
    <property type="entry name" value="Glyco_transf_8"/>
    <property type="match status" value="1"/>
</dbReference>
<dbReference type="RefSeq" id="WP_188772172.1">
    <property type="nucleotide sequence ID" value="NZ_BMHK01000020.1"/>
</dbReference>
<evidence type="ECO:0008006" key="6">
    <source>
        <dbReference type="Google" id="ProtNLM"/>
    </source>
</evidence>
<dbReference type="GO" id="GO:0016757">
    <property type="term" value="F:glycosyltransferase activity"/>
    <property type="evidence" value="ECO:0007669"/>
    <property type="project" value="UniProtKB-KW"/>
</dbReference>
<reference evidence="4" key="1">
    <citation type="journal article" date="2014" name="Int. J. Syst. Evol. Microbiol.">
        <title>Complete genome sequence of Corynebacterium casei LMG S-19264T (=DSM 44701T), isolated from a smear-ripened cheese.</title>
        <authorList>
            <consortium name="US DOE Joint Genome Institute (JGI-PGF)"/>
            <person name="Walter F."/>
            <person name="Albersmeier A."/>
            <person name="Kalinowski J."/>
            <person name="Ruckert C."/>
        </authorList>
    </citation>
    <scope>NUCLEOTIDE SEQUENCE</scope>
    <source>
        <strain evidence="4">CGMCC 1.15095</strain>
    </source>
</reference>
<evidence type="ECO:0000313" key="4">
    <source>
        <dbReference type="EMBL" id="GGC07779.1"/>
    </source>
</evidence>
<dbReference type="GO" id="GO:0046872">
    <property type="term" value="F:metal ion binding"/>
    <property type="evidence" value="ECO:0007669"/>
    <property type="project" value="UniProtKB-KW"/>
</dbReference>
<keyword evidence="3" id="KW-0479">Metal-binding</keyword>
<organism evidence="4 5">
    <name type="scientific">Novosphingobium endophyticum</name>
    <dbReference type="NCBI Taxonomy" id="1955250"/>
    <lineage>
        <taxon>Bacteria</taxon>
        <taxon>Pseudomonadati</taxon>
        <taxon>Pseudomonadota</taxon>
        <taxon>Alphaproteobacteria</taxon>
        <taxon>Sphingomonadales</taxon>
        <taxon>Sphingomonadaceae</taxon>
        <taxon>Novosphingobium</taxon>
    </lineage>
</organism>
<proteinExistence type="predicted"/>
<evidence type="ECO:0000256" key="1">
    <source>
        <dbReference type="ARBA" id="ARBA00022676"/>
    </source>
</evidence>
<dbReference type="PANTHER" id="PTHR13778">
    <property type="entry name" value="GLYCOSYLTRANSFERASE 8 DOMAIN-CONTAINING PROTEIN"/>
    <property type="match status" value="1"/>
</dbReference>
<dbReference type="InterPro" id="IPR029044">
    <property type="entry name" value="Nucleotide-diphossugar_trans"/>
</dbReference>
<keyword evidence="1" id="KW-0328">Glycosyltransferase</keyword>
<name>A0A916X5D5_9SPHN</name>
<dbReference type="Gene3D" id="3.90.550.10">
    <property type="entry name" value="Spore Coat Polysaccharide Biosynthesis Protein SpsA, Chain A"/>
    <property type="match status" value="1"/>
</dbReference>
<dbReference type="Proteomes" id="UP000608154">
    <property type="component" value="Unassembled WGS sequence"/>
</dbReference>
<dbReference type="CDD" id="cd04194">
    <property type="entry name" value="GT8_A4GalT_like"/>
    <property type="match status" value="1"/>
</dbReference>
<sequence>MKTAIVTATDRGYLPAACCQLKSVADHLPPGSDAHLHLVCCDVDEGELQAATEFFARKGIAVNIIAPKEVRDAIRPINSRWPRAAYLRLYFDMIFGADIDRLVYLDADTRIMTSLEPLLTADLKGYPAAAVHDFVYYLTGNIRRRRRDLFLADDAPYLQSGVMVFDWPRILAEGTLARARQFLVDHPENCQEAPDQDALNHVLEGQWTPLDPRWNLHETYLNFGGALTPYLEHYTSTKPWSRRRPHRWQNAAAWYRSELRGSVWSNFIPPQSPIDKLNARIDFLTFCFKPKIRDFLASHAPAVADALRIPRHRSDDAELPWRPRNNKDVEDMARALVAEARGKRGLIRPPESVLDGYGAGQPIGLEAGRETYRHVASVPSPAHRN</sequence>
<dbReference type="InterPro" id="IPR002495">
    <property type="entry name" value="Glyco_trans_8"/>
</dbReference>
<protein>
    <recommendedName>
        <fullName evidence="6">Glycosyltransferase family 8 protein</fullName>
    </recommendedName>
</protein>
<evidence type="ECO:0000256" key="3">
    <source>
        <dbReference type="ARBA" id="ARBA00022723"/>
    </source>
</evidence>
<gene>
    <name evidence="4" type="ORF">GCM10011494_28000</name>
</gene>
<accession>A0A916X5D5</accession>
<keyword evidence="2" id="KW-0808">Transferase</keyword>
<dbReference type="InterPro" id="IPR050748">
    <property type="entry name" value="Glycosyltrans_8_dom-fam"/>
</dbReference>
<comment type="caution">
    <text evidence="4">The sequence shown here is derived from an EMBL/GenBank/DDBJ whole genome shotgun (WGS) entry which is preliminary data.</text>
</comment>
<dbReference type="PANTHER" id="PTHR13778:SF47">
    <property type="entry name" value="LIPOPOLYSACCHARIDE 1,3-GALACTOSYLTRANSFERASE"/>
    <property type="match status" value="1"/>
</dbReference>
<dbReference type="AlphaFoldDB" id="A0A916X5D5"/>
<reference evidence="4" key="2">
    <citation type="submission" date="2020-09" db="EMBL/GenBank/DDBJ databases">
        <authorList>
            <person name="Sun Q."/>
            <person name="Zhou Y."/>
        </authorList>
    </citation>
    <scope>NUCLEOTIDE SEQUENCE</scope>
    <source>
        <strain evidence="4">CGMCC 1.15095</strain>
    </source>
</reference>
<evidence type="ECO:0000256" key="2">
    <source>
        <dbReference type="ARBA" id="ARBA00022679"/>
    </source>
</evidence>
<keyword evidence="5" id="KW-1185">Reference proteome</keyword>
<evidence type="ECO:0000313" key="5">
    <source>
        <dbReference type="Proteomes" id="UP000608154"/>
    </source>
</evidence>
<dbReference type="SUPFAM" id="SSF53448">
    <property type="entry name" value="Nucleotide-diphospho-sugar transferases"/>
    <property type="match status" value="1"/>
</dbReference>